<proteinExistence type="predicted"/>
<dbReference type="NCBIfam" id="NF047719">
    <property type="entry name" value="SCO6745_fam_HTH"/>
    <property type="match status" value="1"/>
</dbReference>
<evidence type="ECO:0000313" key="2">
    <source>
        <dbReference type="Proteomes" id="UP000198960"/>
    </source>
</evidence>
<dbReference type="EMBL" id="FOEE01000004">
    <property type="protein sequence ID" value="SEO75027.1"/>
    <property type="molecule type" value="Genomic_DNA"/>
</dbReference>
<dbReference type="Proteomes" id="UP000198960">
    <property type="component" value="Unassembled WGS sequence"/>
</dbReference>
<dbReference type="STRING" id="673521.SAMN05660991_01512"/>
<evidence type="ECO:0000313" key="1">
    <source>
        <dbReference type="EMBL" id="SEO75027.1"/>
    </source>
</evidence>
<name>A0A1H8S8Z8_9ACTN</name>
<organism evidence="1 2">
    <name type="scientific">Trujillonella endophytica</name>
    <dbReference type="NCBI Taxonomy" id="673521"/>
    <lineage>
        <taxon>Bacteria</taxon>
        <taxon>Bacillati</taxon>
        <taxon>Actinomycetota</taxon>
        <taxon>Actinomycetes</taxon>
        <taxon>Geodermatophilales</taxon>
        <taxon>Geodermatophilaceae</taxon>
        <taxon>Trujillonella</taxon>
    </lineage>
</organism>
<dbReference type="RefSeq" id="WP_170861005.1">
    <property type="nucleotide sequence ID" value="NZ_FOEE01000004.1"/>
</dbReference>
<evidence type="ECO:0008006" key="3">
    <source>
        <dbReference type="Google" id="ProtNLM"/>
    </source>
</evidence>
<sequence length="298" mass="31505">MVAADRPAPELAVPAVDPRLANRAHGAVEPLHNHLYFAPEQEEHLTAVGIRPGRMCYFAARSAPMGAVGPGVVTATFSNFSPAIVARHIPRAWTLAAPEQVVGARLAAARASLTRLLGEAATGPEIEELAGLLREACSALTPEGRPLYAGHADQPWPEEPLLQVWHGATLLREHRGDGHVAVLVRHGLSGLEALQSHVATGRAFTPAFAQALRGWTDEEWAAGAERLAERGLVVDGELTDAGLALRAELEAETVVLALEPWTHLGPEGTARVVELGKPLSARLAGGGAYPDGVFASRR</sequence>
<dbReference type="AlphaFoldDB" id="A0A1H8S8Z8"/>
<gene>
    <name evidence="1" type="ORF">SAMN05660991_01512</name>
</gene>
<keyword evidence="2" id="KW-1185">Reference proteome</keyword>
<reference evidence="2" key="1">
    <citation type="submission" date="2016-10" db="EMBL/GenBank/DDBJ databases">
        <authorList>
            <person name="Varghese N."/>
            <person name="Submissions S."/>
        </authorList>
    </citation>
    <scope>NUCLEOTIDE SEQUENCE [LARGE SCALE GENOMIC DNA]</scope>
    <source>
        <strain evidence="2">DSM 45413</strain>
    </source>
</reference>
<protein>
    <recommendedName>
        <fullName evidence="3">SalK</fullName>
    </recommendedName>
</protein>
<dbReference type="Pfam" id="PF21863">
    <property type="entry name" value="HTH_67"/>
    <property type="match status" value="1"/>
</dbReference>
<dbReference type="InterPro" id="IPR054058">
    <property type="entry name" value="HTH_67"/>
</dbReference>
<accession>A0A1H8S8Z8</accession>